<dbReference type="InterPro" id="IPR044560">
    <property type="entry name" value="MOase"/>
</dbReference>
<keyword evidence="2" id="KW-0503">Monooxygenase</keyword>
<feature type="compositionally biased region" description="Basic and acidic residues" evidence="3">
    <location>
        <begin position="85"/>
        <end position="96"/>
    </location>
</feature>
<evidence type="ECO:0000256" key="1">
    <source>
        <dbReference type="ARBA" id="ARBA00023002"/>
    </source>
</evidence>
<dbReference type="AlphaFoldDB" id="A0A9I9CCZ8"/>
<evidence type="ECO:0000256" key="3">
    <source>
        <dbReference type="SAM" id="MobiDB-lite"/>
    </source>
</evidence>
<proteinExistence type="predicted"/>
<protein>
    <recommendedName>
        <fullName evidence="5">FAD-binding domain-containing protein</fullName>
    </recommendedName>
</protein>
<keyword evidence="1" id="KW-0560">Oxidoreductase</keyword>
<organism evidence="4">
    <name type="scientific">Cucumis melo</name>
    <name type="common">Muskmelon</name>
    <dbReference type="NCBI Taxonomy" id="3656"/>
    <lineage>
        <taxon>Eukaryota</taxon>
        <taxon>Viridiplantae</taxon>
        <taxon>Streptophyta</taxon>
        <taxon>Embryophyta</taxon>
        <taxon>Tracheophyta</taxon>
        <taxon>Spermatophyta</taxon>
        <taxon>Magnoliopsida</taxon>
        <taxon>eudicotyledons</taxon>
        <taxon>Gunneridae</taxon>
        <taxon>Pentapetalae</taxon>
        <taxon>rosids</taxon>
        <taxon>fabids</taxon>
        <taxon>Cucurbitales</taxon>
        <taxon>Cucurbitaceae</taxon>
        <taxon>Benincaseae</taxon>
        <taxon>Cucumis</taxon>
    </lineage>
</organism>
<dbReference type="EnsemblPlants" id="MELO3C001148.2.1">
    <property type="protein sequence ID" value="MELO3C001148.2.1"/>
    <property type="gene ID" value="MELO3C001148.2"/>
</dbReference>
<accession>A0A9I9CCZ8</accession>
<dbReference type="PANTHER" id="PTHR45934:SF20">
    <property type="entry name" value="MONOOXYGENASE 2-RELATED"/>
    <property type="match status" value="1"/>
</dbReference>
<evidence type="ECO:0000256" key="2">
    <source>
        <dbReference type="ARBA" id="ARBA00023033"/>
    </source>
</evidence>
<reference evidence="4" key="1">
    <citation type="submission" date="2023-03" db="UniProtKB">
        <authorList>
            <consortium name="EnsemblPlants"/>
        </authorList>
    </citation>
    <scope>IDENTIFICATION</scope>
</reference>
<name>A0A9I9CCZ8_CUCME</name>
<dbReference type="PANTHER" id="PTHR45934">
    <property type="entry name" value="FAD/NAD(P)-BINDING OXIDOREDUCTASE FAMILY PROTEIN"/>
    <property type="match status" value="1"/>
</dbReference>
<dbReference type="InterPro" id="IPR036188">
    <property type="entry name" value="FAD/NAD-bd_sf"/>
</dbReference>
<dbReference type="Gramene" id="MELO3C001148.2.1">
    <property type="protein sequence ID" value="MELO3C001148.2.1"/>
    <property type="gene ID" value="MELO3C001148.2"/>
</dbReference>
<dbReference type="SUPFAM" id="SSF51905">
    <property type="entry name" value="FAD/NAD(P)-binding domain"/>
    <property type="match status" value="1"/>
</dbReference>
<feature type="region of interest" description="Disordered" evidence="3">
    <location>
        <begin position="71"/>
        <end position="96"/>
    </location>
</feature>
<dbReference type="Gene3D" id="3.50.50.60">
    <property type="entry name" value="FAD/NAD(P)-binding domain"/>
    <property type="match status" value="1"/>
</dbReference>
<sequence length="145" mass="16253">MKRNPVKLKQLVLSKLGEIPEAARAVIEETDVSCFQPAPLQYRPPWELMLGNIVKGNVCVAGDALHPMTPDLGQEALLKKPSSQEGEKAEREQQEQVEMGLKKYASERKWRSIALIGTAYMVGRIQQSSGVFAKFIRDKILSKFL</sequence>
<evidence type="ECO:0008006" key="5">
    <source>
        <dbReference type="Google" id="ProtNLM"/>
    </source>
</evidence>
<dbReference type="GO" id="GO:0004497">
    <property type="term" value="F:monooxygenase activity"/>
    <property type="evidence" value="ECO:0007669"/>
    <property type="project" value="UniProtKB-KW"/>
</dbReference>
<evidence type="ECO:0000313" key="4">
    <source>
        <dbReference type="EnsemblPlants" id="MELO3C001148.2.1"/>
    </source>
</evidence>